<dbReference type="SUPFAM" id="SSF110849">
    <property type="entry name" value="ParB/Sulfiredoxin"/>
    <property type="match status" value="1"/>
</dbReference>
<comment type="caution">
    <text evidence="3">The sequence shown here is derived from an EMBL/GenBank/DDBJ whole genome shotgun (WGS) entry which is preliminary data.</text>
</comment>
<proteinExistence type="predicted"/>
<dbReference type="SMART" id="SM00470">
    <property type="entry name" value="ParB"/>
    <property type="match status" value="1"/>
</dbReference>
<dbReference type="InterPro" id="IPR003115">
    <property type="entry name" value="ParB_N"/>
</dbReference>
<keyword evidence="1" id="KW-0238">DNA-binding</keyword>
<evidence type="ECO:0000313" key="3">
    <source>
        <dbReference type="EMBL" id="TQR31717.1"/>
    </source>
</evidence>
<dbReference type="GO" id="GO:0003677">
    <property type="term" value="F:DNA binding"/>
    <property type="evidence" value="ECO:0007669"/>
    <property type="project" value="UniProtKB-KW"/>
</dbReference>
<evidence type="ECO:0000256" key="1">
    <source>
        <dbReference type="ARBA" id="ARBA00023125"/>
    </source>
</evidence>
<feature type="domain" description="ParB-like N-terminal" evidence="2">
    <location>
        <begin position="7"/>
        <end position="98"/>
    </location>
</feature>
<evidence type="ECO:0000313" key="4">
    <source>
        <dbReference type="Proteomes" id="UP000317944"/>
    </source>
</evidence>
<dbReference type="AlphaFoldDB" id="A0A544UGD0"/>
<protein>
    <recommendedName>
        <fullName evidence="2">ParB-like N-terminal domain-containing protein</fullName>
    </recommendedName>
</protein>
<dbReference type="GO" id="GO:0007059">
    <property type="term" value="P:chromosome segregation"/>
    <property type="evidence" value="ECO:0007669"/>
    <property type="project" value="TreeGrafter"/>
</dbReference>
<sequence length="306" mass="36266">MTRLHLKYIPIEQIKPNPLNPRKDYKIDSEKLQRILENRGWETAITCYPKDGKYIILSGHRRHYAANQIGMKQIPVYVVAPPESIEEELDRLSSAQRGKEDWTTYEWGKYIFDLSNNSTENWTMKELAYKTDKGVKVVREALKVFNYYPHMDIEEKLQKKNLSITILARIVDFIGQLKQHHPDIVEELSEQMIRDSLVNKAEHKRITSNHLRSDKLLENAPKSVLKTFFRTPKMNYMEVYSLIEEDEIIIDSKIKREIKTLQKRTTEISQMDTNNTEDSIKLYKELESLDIFIKLKKEELEEYLNK</sequence>
<dbReference type="EMBL" id="SADV01000010">
    <property type="protein sequence ID" value="TQR31717.1"/>
    <property type="molecule type" value="Genomic_DNA"/>
</dbReference>
<dbReference type="GO" id="GO:0005694">
    <property type="term" value="C:chromosome"/>
    <property type="evidence" value="ECO:0007669"/>
    <property type="project" value="TreeGrafter"/>
</dbReference>
<dbReference type="OrthoDB" id="2575857at2"/>
<dbReference type="InterPro" id="IPR050336">
    <property type="entry name" value="Chromosome_partition/occlusion"/>
</dbReference>
<dbReference type="Gene3D" id="3.90.1530.10">
    <property type="entry name" value="Conserved hypothetical protein from pyrococcus furiosus pfu- 392566-001, ParB domain"/>
    <property type="match status" value="1"/>
</dbReference>
<dbReference type="PANTHER" id="PTHR33375:SF1">
    <property type="entry name" value="CHROMOSOME-PARTITIONING PROTEIN PARB-RELATED"/>
    <property type="match status" value="1"/>
</dbReference>
<dbReference type="RefSeq" id="WP_142509322.1">
    <property type="nucleotide sequence ID" value="NZ_SADV01000010.1"/>
</dbReference>
<dbReference type="Proteomes" id="UP000317944">
    <property type="component" value="Unassembled WGS sequence"/>
</dbReference>
<dbReference type="GO" id="GO:0045881">
    <property type="term" value="P:positive regulation of sporulation resulting in formation of a cellular spore"/>
    <property type="evidence" value="ECO:0007669"/>
    <property type="project" value="TreeGrafter"/>
</dbReference>
<evidence type="ECO:0000259" key="2">
    <source>
        <dbReference type="SMART" id="SM00470"/>
    </source>
</evidence>
<accession>A0A544UGD0</accession>
<dbReference type="PANTHER" id="PTHR33375">
    <property type="entry name" value="CHROMOSOME-PARTITIONING PROTEIN PARB-RELATED"/>
    <property type="match status" value="1"/>
</dbReference>
<reference evidence="3 4" key="1">
    <citation type="submission" date="2018-03" db="EMBL/GenBank/DDBJ databases">
        <title>Aerobic endospore-forming bacteria genome sequencing and assembly.</title>
        <authorList>
            <person name="Cavalcante D.A."/>
            <person name="Driks A."/>
            <person name="Putonti C."/>
            <person name="De-Souza M.T."/>
        </authorList>
    </citation>
    <scope>NUCLEOTIDE SEQUENCE [LARGE SCALE GENOMIC DNA]</scope>
    <source>
        <strain evidence="3 4">SDF0037</strain>
    </source>
</reference>
<gene>
    <name evidence="3" type="ORF">C7Y47_13945</name>
</gene>
<dbReference type="InterPro" id="IPR036086">
    <property type="entry name" value="ParB/Sulfiredoxin_sf"/>
</dbReference>
<organism evidence="3 4">
    <name type="scientific">Lysinibacillus sphaericus</name>
    <name type="common">Bacillus sphaericus</name>
    <dbReference type="NCBI Taxonomy" id="1421"/>
    <lineage>
        <taxon>Bacteria</taxon>
        <taxon>Bacillati</taxon>
        <taxon>Bacillota</taxon>
        <taxon>Bacilli</taxon>
        <taxon>Bacillales</taxon>
        <taxon>Bacillaceae</taxon>
        <taxon>Lysinibacillus</taxon>
    </lineage>
</organism>
<name>A0A544UGD0_LYSSH</name>
<dbReference type="Pfam" id="PF02195">
    <property type="entry name" value="ParB_N"/>
    <property type="match status" value="1"/>
</dbReference>